<dbReference type="AlphaFoldDB" id="A0ABD2XC66"/>
<reference evidence="2 3" key="1">
    <citation type="journal article" date="2024" name="bioRxiv">
        <title>A reference genome for Trichogramma kaykai: A tiny desert-dwelling parasitoid wasp with competing sex-ratio distorters.</title>
        <authorList>
            <person name="Culotta J."/>
            <person name="Lindsey A.R."/>
        </authorList>
    </citation>
    <scope>NUCLEOTIDE SEQUENCE [LARGE SCALE GENOMIC DNA]</scope>
    <source>
        <strain evidence="2 3">KSX58</strain>
    </source>
</reference>
<evidence type="ECO:0000256" key="1">
    <source>
        <dbReference type="SAM" id="Coils"/>
    </source>
</evidence>
<name>A0ABD2XC66_9HYME</name>
<accession>A0ABD2XC66</accession>
<evidence type="ECO:0008006" key="4">
    <source>
        <dbReference type="Google" id="ProtNLM"/>
    </source>
</evidence>
<keyword evidence="3" id="KW-1185">Reference proteome</keyword>
<gene>
    <name evidence="2" type="ORF">TKK_004619</name>
</gene>
<feature type="coiled-coil region" evidence="1">
    <location>
        <begin position="217"/>
        <end position="251"/>
    </location>
</feature>
<dbReference type="EMBL" id="JBJJXI010000034">
    <property type="protein sequence ID" value="KAL3402695.1"/>
    <property type="molecule type" value="Genomic_DNA"/>
</dbReference>
<proteinExistence type="predicted"/>
<organism evidence="2 3">
    <name type="scientific">Trichogramma kaykai</name>
    <dbReference type="NCBI Taxonomy" id="54128"/>
    <lineage>
        <taxon>Eukaryota</taxon>
        <taxon>Metazoa</taxon>
        <taxon>Ecdysozoa</taxon>
        <taxon>Arthropoda</taxon>
        <taxon>Hexapoda</taxon>
        <taxon>Insecta</taxon>
        <taxon>Pterygota</taxon>
        <taxon>Neoptera</taxon>
        <taxon>Endopterygota</taxon>
        <taxon>Hymenoptera</taxon>
        <taxon>Apocrita</taxon>
        <taxon>Proctotrupomorpha</taxon>
        <taxon>Chalcidoidea</taxon>
        <taxon>Trichogrammatidae</taxon>
        <taxon>Trichogramma</taxon>
    </lineage>
</organism>
<protein>
    <recommendedName>
        <fullName evidence="4">MADF domain-containing protein</fullName>
    </recommendedName>
</protein>
<evidence type="ECO:0000313" key="2">
    <source>
        <dbReference type="EMBL" id="KAL3402695.1"/>
    </source>
</evidence>
<comment type="caution">
    <text evidence="2">The sequence shown here is derived from an EMBL/GenBank/DDBJ whole genome shotgun (WGS) entry which is preliminary data.</text>
</comment>
<keyword evidence="1" id="KW-0175">Coiled coil</keyword>
<dbReference type="Proteomes" id="UP001627154">
    <property type="component" value="Unassembled WGS sequence"/>
</dbReference>
<sequence>MENEQNLIYEEIVRTFFMNNPDFYNKGVKAFKERDKVKKLEVLVSHLREFNIHKTVGEIQATWYSMEKSFKKTFSKENNLPSGSGTQAPNSFQQPHDLQFLAPSLCHRQPTSSIDPIASTSHSFPLATINNFTPASSIASASHGFPLATMNNFAPMPTNYFMPIAHPYPYHNPFFGQVNPMMPQAGFPVYPSNQPKPFLYEAPKRQTIKTPPLDSFAIKKKRKLELEEKSNNELKRKIMKTIDNINDQMEEQKNPTTPNYINHLRKALEAVPEGEETNCLLFVLKELEKFDENFD</sequence>
<evidence type="ECO:0000313" key="3">
    <source>
        <dbReference type="Proteomes" id="UP001627154"/>
    </source>
</evidence>